<dbReference type="InterPro" id="IPR011990">
    <property type="entry name" value="TPR-like_helical_dom_sf"/>
</dbReference>
<keyword evidence="5" id="KW-1185">Reference proteome</keyword>
<dbReference type="SUPFAM" id="SSF48452">
    <property type="entry name" value="TPR-like"/>
    <property type="match status" value="1"/>
</dbReference>
<dbReference type="InterPro" id="IPR012340">
    <property type="entry name" value="NA-bd_OB-fold"/>
</dbReference>
<dbReference type="EMBL" id="VFPM01000001">
    <property type="protein sequence ID" value="TQM65144.1"/>
    <property type="molecule type" value="Genomic_DNA"/>
</dbReference>
<keyword evidence="1" id="KW-0802">TPR repeat</keyword>
<dbReference type="InterPro" id="IPR002182">
    <property type="entry name" value="NB-ARC"/>
</dbReference>
<dbReference type="Gene3D" id="2.40.50.140">
    <property type="entry name" value="Nucleic acid-binding proteins"/>
    <property type="match status" value="1"/>
</dbReference>
<evidence type="ECO:0000313" key="5">
    <source>
        <dbReference type="Proteomes" id="UP000316747"/>
    </source>
</evidence>
<reference evidence="4 5" key="1">
    <citation type="submission" date="2019-06" db="EMBL/GenBank/DDBJ databases">
        <title>Genome sequencing of plant associated microbes to promote plant fitness in Sorghum bicolor and Oryza sativa.</title>
        <authorList>
            <person name="Coleman-Derr D."/>
        </authorList>
    </citation>
    <scope>NUCLEOTIDE SEQUENCE [LARGE SCALE GENOMIC DNA]</scope>
    <source>
        <strain evidence="4 5">KV-663</strain>
    </source>
</reference>
<dbReference type="PROSITE" id="PS50005">
    <property type="entry name" value="TPR"/>
    <property type="match status" value="1"/>
</dbReference>
<dbReference type="Gene3D" id="1.25.40.10">
    <property type="entry name" value="Tetratricopeptide repeat domain"/>
    <property type="match status" value="1"/>
</dbReference>
<feature type="domain" description="CSD" evidence="3">
    <location>
        <begin position="804"/>
        <end position="869"/>
    </location>
</feature>
<protein>
    <submittedName>
        <fullName evidence="4">NB-ARC domain-containing protein</fullName>
    </submittedName>
</protein>
<evidence type="ECO:0000256" key="2">
    <source>
        <dbReference type="SAM" id="MobiDB-lite"/>
    </source>
</evidence>
<evidence type="ECO:0000313" key="4">
    <source>
        <dbReference type="EMBL" id="TQM65144.1"/>
    </source>
</evidence>
<dbReference type="InterPro" id="IPR027417">
    <property type="entry name" value="P-loop_NTPase"/>
</dbReference>
<feature type="repeat" description="TPR" evidence="1">
    <location>
        <begin position="600"/>
        <end position="633"/>
    </location>
</feature>
<evidence type="ECO:0000256" key="1">
    <source>
        <dbReference type="PROSITE-ProRule" id="PRU00339"/>
    </source>
</evidence>
<accession>A0A543I3H8</accession>
<feature type="region of interest" description="Disordered" evidence="2">
    <location>
        <begin position="1"/>
        <end position="20"/>
    </location>
</feature>
<sequence>MARAGSRRPEPRPTRNRTPGDILSFSAARLTCFALLSALEEDLRAEIEAVAPDLDIVESFGPDRAEQIRRRRARDHGRPQSDSLVTLLPYLDFADAFTILNKQYNKLSESLKVLLDELKPYNGQLFAARNRVAHSRPMEIDDLPNVIDATRALIHKRGDHFPSLTATHDRIAQDPSHVLALTVDLIADPDRAPQNNLPVPDFDETGFFGRRAQVDRVKKAVKGAYPVVSILGDGGLGKTALALKVAYELLDDHKQSFDAFVWVTAKATVLTVNEIRRINDAVQDSLGLFTLAAAELGGDSSADPTQELLSYLETFKVLLILDNMETVLDQRLRDFLLDLPMGSKVMITSRIGLGIENPVQLAPLTADESANLLRAVSRVRQVPALTSLTQTQVQSLAGAMSGHPAYIKWFVSGVQAGRRPEELLSNNELLLDFCMSNVYEYLDESPKAVLRSMQSLPGAKTQAELAFVNQCNSSDIQAALLALITTNFVQMQSLSPSQVLETTYQLSDFGRQYLDKAHPVSPAEHAWLVARHGELSALGDTLRAENSASPFDPYTVDVRSTGDFHVAKLLRDAMQAVHGGDGEAALALCKEAQGLSPTYHEAWRVEALVHDLRGDFPSAALAYDRAVELAPDAAPLNYFYGIYLSTHGANPKQGLRRLQKAMQETGSDSAVLAQIARTHTLLADWSSAISTATHAARTGRLQPRETSEALLWGLRAAAVGAQTLAEAGAHAQSLELIEESLPVCAAVASDFPLGIAFDRILQLIEVCEGIAREASDDFVARKSAQFEGALDAIHLERGPHDSGRRIGRITTLFPEKYFGFIKCGKTDYFFHGRALPSADVWDVLVEGTPVAFRPIDDHPRGARAGEPVPLT</sequence>
<dbReference type="PANTHER" id="PTHR47691">
    <property type="entry name" value="REGULATOR-RELATED"/>
    <property type="match status" value="1"/>
</dbReference>
<dbReference type="SUPFAM" id="SSF52540">
    <property type="entry name" value="P-loop containing nucleoside triphosphate hydrolases"/>
    <property type="match status" value="1"/>
</dbReference>
<dbReference type="Gene3D" id="3.40.50.300">
    <property type="entry name" value="P-loop containing nucleotide triphosphate hydrolases"/>
    <property type="match status" value="1"/>
</dbReference>
<gene>
    <name evidence="4" type="ORF">FBY41_1529</name>
</gene>
<dbReference type="AlphaFoldDB" id="A0A543I3H8"/>
<comment type="caution">
    <text evidence="4">The sequence shown here is derived from an EMBL/GenBank/DDBJ whole genome shotgun (WGS) entry which is preliminary data.</text>
</comment>
<organism evidence="4 5">
    <name type="scientific">Humibacillus xanthopallidus</name>
    <dbReference type="NCBI Taxonomy" id="412689"/>
    <lineage>
        <taxon>Bacteria</taxon>
        <taxon>Bacillati</taxon>
        <taxon>Actinomycetota</taxon>
        <taxon>Actinomycetes</taxon>
        <taxon>Micrococcales</taxon>
        <taxon>Intrasporangiaceae</taxon>
        <taxon>Humibacillus</taxon>
    </lineage>
</organism>
<name>A0A543I3H8_9MICO</name>
<evidence type="ECO:0000259" key="3">
    <source>
        <dbReference type="PROSITE" id="PS51857"/>
    </source>
</evidence>
<dbReference type="Proteomes" id="UP000316747">
    <property type="component" value="Unassembled WGS sequence"/>
</dbReference>
<proteinExistence type="predicted"/>
<dbReference type="GO" id="GO:0043531">
    <property type="term" value="F:ADP binding"/>
    <property type="evidence" value="ECO:0007669"/>
    <property type="project" value="InterPro"/>
</dbReference>
<dbReference type="PROSITE" id="PS51857">
    <property type="entry name" value="CSD_2"/>
    <property type="match status" value="1"/>
</dbReference>
<dbReference type="PANTHER" id="PTHR47691:SF3">
    <property type="entry name" value="HTH-TYPE TRANSCRIPTIONAL REGULATOR RV0890C-RELATED"/>
    <property type="match status" value="1"/>
</dbReference>
<dbReference type="Pfam" id="PF00931">
    <property type="entry name" value="NB-ARC"/>
    <property type="match status" value="1"/>
</dbReference>
<dbReference type="InterPro" id="IPR019734">
    <property type="entry name" value="TPR_rpt"/>
</dbReference>
<dbReference type="InterPro" id="IPR002059">
    <property type="entry name" value="CSP_DNA-bd"/>
</dbReference>
<dbReference type="GO" id="GO:0003676">
    <property type="term" value="F:nucleic acid binding"/>
    <property type="evidence" value="ECO:0007669"/>
    <property type="project" value="InterPro"/>
</dbReference>